<evidence type="ECO:0000256" key="6">
    <source>
        <dbReference type="ARBA" id="ARBA00023136"/>
    </source>
</evidence>
<comment type="subcellular location">
    <subcellularLocation>
        <location evidence="1 7">Cell membrane</location>
        <topology evidence="1 7">Multi-pass membrane protein</topology>
    </subcellularLocation>
</comment>
<name>A0ABU3R5U4_9BACL</name>
<comment type="caution">
    <text evidence="9">The sequence shown here is derived from an EMBL/GenBank/DDBJ whole genome shotgun (WGS) entry which is preliminary data.</text>
</comment>
<dbReference type="CDD" id="cd06261">
    <property type="entry name" value="TM_PBP2"/>
    <property type="match status" value="1"/>
</dbReference>
<feature type="transmembrane region" description="Helical" evidence="7">
    <location>
        <begin position="96"/>
        <end position="117"/>
    </location>
</feature>
<proteinExistence type="inferred from homology"/>
<sequence>MINNSERVALPSSASRPKRAFWNQPRKEAFAGWLFLSPVYVCILILGVFPVLFSLFLSFCQWNLVGGLSSIKVIGLDNYKLLFEDDKFYMALKNNLTYTVITVPIGLVLALILSVLIHARVFGQSYFKIAFFIPYISSITALGAIWSALYHPSLGPINQFLLRLGVSNPPKWLADTHYSLTSIMIIAIWAALGYQIIIFIAGLTNIPDELYEAANMDGASSFQQFFRITLPLLAPTTSFLTITTLMSSFKVFDLIAFLTGGGPNDSSTVLVYRIYEEGFQNFRMGYASAISWVLFLIIGFVTLLTYRLQKQSAYE</sequence>
<keyword evidence="3" id="KW-1003">Cell membrane</keyword>
<dbReference type="PROSITE" id="PS50928">
    <property type="entry name" value="ABC_TM1"/>
    <property type="match status" value="1"/>
</dbReference>
<feature type="transmembrane region" description="Helical" evidence="7">
    <location>
        <begin position="286"/>
        <end position="306"/>
    </location>
</feature>
<keyword evidence="2 7" id="KW-0813">Transport</keyword>
<dbReference type="PANTHER" id="PTHR30193">
    <property type="entry name" value="ABC TRANSPORTER PERMEASE PROTEIN"/>
    <property type="match status" value="1"/>
</dbReference>
<keyword evidence="4 7" id="KW-0812">Transmembrane</keyword>
<evidence type="ECO:0000256" key="3">
    <source>
        <dbReference type="ARBA" id="ARBA00022475"/>
    </source>
</evidence>
<dbReference type="PANTHER" id="PTHR30193:SF37">
    <property type="entry name" value="INNER MEMBRANE ABC TRANSPORTER PERMEASE PROTEIN YCJO"/>
    <property type="match status" value="1"/>
</dbReference>
<dbReference type="EMBL" id="JAWCUD010000001">
    <property type="protein sequence ID" value="MDU0199628.1"/>
    <property type="molecule type" value="Genomic_DNA"/>
</dbReference>
<evidence type="ECO:0000256" key="1">
    <source>
        <dbReference type="ARBA" id="ARBA00004651"/>
    </source>
</evidence>
<dbReference type="InterPro" id="IPR051393">
    <property type="entry name" value="ABC_transporter_permease"/>
</dbReference>
<dbReference type="Gene3D" id="1.10.3720.10">
    <property type="entry name" value="MetI-like"/>
    <property type="match status" value="1"/>
</dbReference>
<dbReference type="InterPro" id="IPR000515">
    <property type="entry name" value="MetI-like"/>
</dbReference>
<evidence type="ECO:0000256" key="2">
    <source>
        <dbReference type="ARBA" id="ARBA00022448"/>
    </source>
</evidence>
<dbReference type="Pfam" id="PF00528">
    <property type="entry name" value="BPD_transp_1"/>
    <property type="match status" value="1"/>
</dbReference>
<evidence type="ECO:0000313" key="9">
    <source>
        <dbReference type="EMBL" id="MDU0199628.1"/>
    </source>
</evidence>
<comment type="similarity">
    <text evidence="7">Belongs to the binding-protein-dependent transport system permease family.</text>
</comment>
<evidence type="ECO:0000259" key="8">
    <source>
        <dbReference type="PROSITE" id="PS50928"/>
    </source>
</evidence>
<organism evidence="9 10">
    <name type="scientific">Paenibacillus violae</name>
    <dbReference type="NCBI Taxonomy" id="3077234"/>
    <lineage>
        <taxon>Bacteria</taxon>
        <taxon>Bacillati</taxon>
        <taxon>Bacillota</taxon>
        <taxon>Bacilli</taxon>
        <taxon>Bacillales</taxon>
        <taxon>Paenibacillaceae</taxon>
        <taxon>Paenibacillus</taxon>
    </lineage>
</organism>
<protein>
    <submittedName>
        <fullName evidence="9">Sugar ABC transporter permease</fullName>
    </submittedName>
</protein>
<evidence type="ECO:0000313" key="10">
    <source>
        <dbReference type="Proteomes" id="UP001260980"/>
    </source>
</evidence>
<dbReference type="SUPFAM" id="SSF161098">
    <property type="entry name" value="MetI-like"/>
    <property type="match status" value="1"/>
</dbReference>
<gene>
    <name evidence="9" type="ORF">RQP52_00935</name>
</gene>
<evidence type="ECO:0000256" key="7">
    <source>
        <dbReference type="RuleBase" id="RU363032"/>
    </source>
</evidence>
<keyword evidence="6 7" id="KW-0472">Membrane</keyword>
<reference evidence="9 10" key="1">
    <citation type="submission" date="2023-10" db="EMBL/GenBank/DDBJ databases">
        <title>Paenibacillus strain PFR10 Genome sequencing and assembly.</title>
        <authorList>
            <person name="Kim I."/>
        </authorList>
    </citation>
    <scope>NUCLEOTIDE SEQUENCE [LARGE SCALE GENOMIC DNA]</scope>
    <source>
        <strain evidence="9 10">PFR10</strain>
    </source>
</reference>
<evidence type="ECO:0000256" key="5">
    <source>
        <dbReference type="ARBA" id="ARBA00022989"/>
    </source>
</evidence>
<feature type="transmembrane region" description="Helical" evidence="7">
    <location>
        <begin position="225"/>
        <end position="249"/>
    </location>
</feature>
<accession>A0ABU3R5U4</accession>
<dbReference type="Proteomes" id="UP001260980">
    <property type="component" value="Unassembled WGS sequence"/>
</dbReference>
<feature type="domain" description="ABC transmembrane type-1" evidence="8">
    <location>
        <begin position="92"/>
        <end position="305"/>
    </location>
</feature>
<keyword evidence="5 7" id="KW-1133">Transmembrane helix</keyword>
<feature type="transmembrane region" description="Helical" evidence="7">
    <location>
        <begin position="178"/>
        <end position="204"/>
    </location>
</feature>
<dbReference type="InterPro" id="IPR035906">
    <property type="entry name" value="MetI-like_sf"/>
</dbReference>
<keyword evidence="10" id="KW-1185">Reference proteome</keyword>
<feature type="transmembrane region" description="Helical" evidence="7">
    <location>
        <begin position="33"/>
        <end position="59"/>
    </location>
</feature>
<evidence type="ECO:0000256" key="4">
    <source>
        <dbReference type="ARBA" id="ARBA00022692"/>
    </source>
</evidence>
<feature type="transmembrane region" description="Helical" evidence="7">
    <location>
        <begin position="129"/>
        <end position="149"/>
    </location>
</feature>